<keyword evidence="1" id="KW-0808">Transferase</keyword>
<dbReference type="Proteomes" id="UP000774570">
    <property type="component" value="Unassembled WGS sequence"/>
</dbReference>
<dbReference type="InterPro" id="IPR003594">
    <property type="entry name" value="HATPase_dom"/>
</dbReference>
<dbReference type="EMBL" id="JAIBOA010000008">
    <property type="protein sequence ID" value="MBW8483496.1"/>
    <property type="molecule type" value="Genomic_DNA"/>
</dbReference>
<dbReference type="InterPro" id="IPR036890">
    <property type="entry name" value="HATPase_C_sf"/>
</dbReference>
<dbReference type="SUPFAM" id="SSF55874">
    <property type="entry name" value="ATPase domain of HSP90 chaperone/DNA topoisomerase II/histidine kinase"/>
    <property type="match status" value="1"/>
</dbReference>
<keyword evidence="4" id="KW-1185">Reference proteome</keyword>
<proteinExistence type="predicted"/>
<dbReference type="PANTHER" id="PTHR35526">
    <property type="entry name" value="ANTI-SIGMA-F FACTOR RSBW-RELATED"/>
    <property type="match status" value="1"/>
</dbReference>
<dbReference type="RefSeq" id="WP_220166734.1">
    <property type="nucleotide sequence ID" value="NZ_JAIBOA010000008.1"/>
</dbReference>
<evidence type="ECO:0000256" key="1">
    <source>
        <dbReference type="ARBA" id="ARBA00022527"/>
    </source>
</evidence>
<protein>
    <submittedName>
        <fullName evidence="3">ATP-binding protein</fullName>
    </submittedName>
</protein>
<name>A0ABS7FT55_9ACTN</name>
<accession>A0ABS7FT55</accession>
<dbReference type="CDD" id="cd16936">
    <property type="entry name" value="HATPase_RsbW-like"/>
    <property type="match status" value="1"/>
</dbReference>
<keyword evidence="3" id="KW-0547">Nucleotide-binding</keyword>
<dbReference type="Pfam" id="PF13581">
    <property type="entry name" value="HATPase_c_2"/>
    <property type="match status" value="1"/>
</dbReference>
<dbReference type="Gene3D" id="3.30.565.10">
    <property type="entry name" value="Histidine kinase-like ATPase, C-terminal domain"/>
    <property type="match status" value="1"/>
</dbReference>
<dbReference type="GO" id="GO:0005524">
    <property type="term" value="F:ATP binding"/>
    <property type="evidence" value="ECO:0007669"/>
    <property type="project" value="UniProtKB-KW"/>
</dbReference>
<feature type="domain" description="Histidine kinase/HSP90-like ATPase" evidence="2">
    <location>
        <begin position="12"/>
        <end position="114"/>
    </location>
</feature>
<organism evidence="3 4">
    <name type="scientific">Actinomadura parmotrematis</name>
    <dbReference type="NCBI Taxonomy" id="2864039"/>
    <lineage>
        <taxon>Bacteria</taxon>
        <taxon>Bacillati</taxon>
        <taxon>Actinomycetota</taxon>
        <taxon>Actinomycetes</taxon>
        <taxon>Streptosporangiales</taxon>
        <taxon>Thermomonosporaceae</taxon>
        <taxon>Actinomadura</taxon>
    </lineage>
</organism>
<keyword evidence="3" id="KW-0067">ATP-binding</keyword>
<keyword evidence="1" id="KW-0418">Kinase</keyword>
<reference evidence="3 4" key="1">
    <citation type="submission" date="2021-07" db="EMBL/GenBank/DDBJ databases">
        <title>Actinomadura sp. PM05-2 isolated from lichen.</title>
        <authorList>
            <person name="Somphong A."/>
            <person name="Phongsopitanun W."/>
            <person name="Tanasupawat S."/>
            <person name="Peongsungnone V."/>
        </authorList>
    </citation>
    <scope>NUCLEOTIDE SEQUENCE [LARGE SCALE GENOMIC DNA]</scope>
    <source>
        <strain evidence="3 4">PM05-2</strain>
    </source>
</reference>
<dbReference type="InterPro" id="IPR050267">
    <property type="entry name" value="Anti-sigma-factor_SerPK"/>
</dbReference>
<dbReference type="PANTHER" id="PTHR35526:SF3">
    <property type="entry name" value="ANTI-SIGMA-F FACTOR RSBW"/>
    <property type="match status" value="1"/>
</dbReference>
<sequence length="131" mass="13539">MTTWTVLGSVTLPAVPRSVPAARRFAAGLLPPGDLADILVLLVSEAATNSVRHSDSRHGGELTLTLYDVGGAVRVDVADAGGATAPERVSRGALATGGRGMAMIEDLADRAGHHGDDAGRRHTWFEIAFAA</sequence>
<evidence type="ECO:0000259" key="2">
    <source>
        <dbReference type="Pfam" id="PF13581"/>
    </source>
</evidence>
<evidence type="ECO:0000313" key="4">
    <source>
        <dbReference type="Proteomes" id="UP000774570"/>
    </source>
</evidence>
<comment type="caution">
    <text evidence="3">The sequence shown here is derived from an EMBL/GenBank/DDBJ whole genome shotgun (WGS) entry which is preliminary data.</text>
</comment>
<gene>
    <name evidence="3" type="ORF">K1Y72_14010</name>
</gene>
<evidence type="ECO:0000313" key="3">
    <source>
        <dbReference type="EMBL" id="MBW8483496.1"/>
    </source>
</evidence>
<keyword evidence="1" id="KW-0723">Serine/threonine-protein kinase</keyword>